<organism evidence="4 5">
    <name type="scientific">Euroglyphus maynei</name>
    <name type="common">Mayne's house dust mite</name>
    <dbReference type="NCBI Taxonomy" id="6958"/>
    <lineage>
        <taxon>Eukaryota</taxon>
        <taxon>Metazoa</taxon>
        <taxon>Ecdysozoa</taxon>
        <taxon>Arthropoda</taxon>
        <taxon>Chelicerata</taxon>
        <taxon>Arachnida</taxon>
        <taxon>Acari</taxon>
        <taxon>Acariformes</taxon>
        <taxon>Sarcoptiformes</taxon>
        <taxon>Astigmata</taxon>
        <taxon>Psoroptidia</taxon>
        <taxon>Analgoidea</taxon>
        <taxon>Pyroglyphidae</taxon>
        <taxon>Pyroglyphinae</taxon>
        <taxon>Euroglyphus</taxon>
    </lineage>
</organism>
<dbReference type="PANTHER" id="PTHR21562:SF122">
    <property type="entry name" value="PALMITOLEOYL-PROTEIN CARBOXYLESTERASE NOTUM"/>
    <property type="match status" value="1"/>
</dbReference>
<feature type="compositionally biased region" description="Polar residues" evidence="2">
    <location>
        <begin position="110"/>
        <end position="120"/>
    </location>
</feature>
<protein>
    <submittedName>
        <fullName evidence="4">Uncharacterized protein</fullName>
    </submittedName>
</protein>
<evidence type="ECO:0000313" key="5">
    <source>
        <dbReference type="Proteomes" id="UP000194236"/>
    </source>
</evidence>
<evidence type="ECO:0000256" key="2">
    <source>
        <dbReference type="SAM" id="MobiDB-lite"/>
    </source>
</evidence>
<comment type="caution">
    <text evidence="4">The sequence shown here is derived from an EMBL/GenBank/DDBJ whole genome shotgun (WGS) entry which is preliminary data.</text>
</comment>
<evidence type="ECO:0000256" key="1">
    <source>
        <dbReference type="ARBA" id="ARBA00010213"/>
    </source>
</evidence>
<accession>A0A1Y3BJQ8</accession>
<reference evidence="4 5" key="1">
    <citation type="submission" date="2017-03" db="EMBL/GenBank/DDBJ databases">
        <title>Genome Survey of Euroglyphus maynei.</title>
        <authorList>
            <person name="Arlian L.G."/>
            <person name="Morgan M.S."/>
            <person name="Rider S.D."/>
        </authorList>
    </citation>
    <scope>NUCLEOTIDE SEQUENCE [LARGE SCALE GENOMIC DNA]</scope>
    <source>
        <strain evidence="4">Arlian Lab</strain>
        <tissue evidence="4">Whole body</tissue>
    </source>
</reference>
<evidence type="ECO:0000313" key="4">
    <source>
        <dbReference type="EMBL" id="OTF80138.1"/>
    </source>
</evidence>
<dbReference type="AlphaFoldDB" id="A0A1Y3BJQ8"/>
<dbReference type="Pfam" id="PF03283">
    <property type="entry name" value="PAE"/>
    <property type="match status" value="1"/>
</dbReference>
<feature type="chain" id="PRO_5012260337" evidence="3">
    <location>
        <begin position="22"/>
        <end position="224"/>
    </location>
</feature>
<dbReference type="GO" id="GO:0016787">
    <property type="term" value="F:hydrolase activity"/>
    <property type="evidence" value="ECO:0007669"/>
    <property type="project" value="InterPro"/>
</dbReference>
<sequence>MEVLPLILLLTMGVIISTTCAKYRFQSSPSPSPLSSIAHHDYLKNNSETSSIINDNPSKNDEIINNNDDEYMMDRMMNDEESPSIHQQQTSEQRPYYSLFQNGQQQQQQKSKSTNLAGTSQQQQQQQQLFAQLAHQYSAMHLQWLTNSSVTCNDGTRAGYYIRPSPTGSKRWIIFLEGGWYCMSKTACDQRWYKMRDFMTSFRWSQYKTGKCFVCFRFVKKQNE</sequence>
<dbReference type="PANTHER" id="PTHR21562">
    <property type="entry name" value="NOTUM-RELATED"/>
    <property type="match status" value="1"/>
</dbReference>
<dbReference type="Proteomes" id="UP000194236">
    <property type="component" value="Unassembled WGS sequence"/>
</dbReference>
<feature type="signal peptide" evidence="3">
    <location>
        <begin position="1"/>
        <end position="21"/>
    </location>
</feature>
<dbReference type="OrthoDB" id="2015280at2759"/>
<dbReference type="EMBL" id="MUJZ01019785">
    <property type="protein sequence ID" value="OTF80138.1"/>
    <property type="molecule type" value="Genomic_DNA"/>
</dbReference>
<evidence type="ECO:0000256" key="3">
    <source>
        <dbReference type="SAM" id="SignalP"/>
    </source>
</evidence>
<feature type="region of interest" description="Disordered" evidence="2">
    <location>
        <begin position="101"/>
        <end position="120"/>
    </location>
</feature>
<keyword evidence="3" id="KW-0732">Signal</keyword>
<proteinExistence type="inferred from homology"/>
<comment type="similarity">
    <text evidence="1">Belongs to the pectinacetylesterase family. Notum subfamily.</text>
</comment>
<dbReference type="InterPro" id="IPR004963">
    <property type="entry name" value="PAE/NOTUM"/>
</dbReference>
<keyword evidence="5" id="KW-1185">Reference proteome</keyword>
<name>A0A1Y3BJQ8_EURMA</name>
<gene>
    <name evidence="4" type="ORF">BLA29_003260</name>
</gene>